<dbReference type="EMBL" id="JAENIJ010000008">
    <property type="protein sequence ID" value="MBK1882113.1"/>
    <property type="molecule type" value="Genomic_DNA"/>
</dbReference>
<dbReference type="Pfam" id="PF04536">
    <property type="entry name" value="TPM_phosphatase"/>
    <property type="match status" value="1"/>
</dbReference>
<keyword evidence="3" id="KW-1185">Reference proteome</keyword>
<dbReference type="Proteomes" id="UP000603141">
    <property type="component" value="Unassembled WGS sequence"/>
</dbReference>
<reference evidence="2" key="1">
    <citation type="submission" date="2021-01" db="EMBL/GenBank/DDBJ databases">
        <title>Modified the classification status of verrucomicrobia.</title>
        <authorList>
            <person name="Feng X."/>
        </authorList>
    </citation>
    <scope>NUCLEOTIDE SEQUENCE</scope>
    <source>
        <strain evidence="2">KCTC 22041</strain>
    </source>
</reference>
<evidence type="ECO:0000313" key="3">
    <source>
        <dbReference type="Proteomes" id="UP000603141"/>
    </source>
</evidence>
<accession>A0A934VVT3</accession>
<evidence type="ECO:0000313" key="2">
    <source>
        <dbReference type="EMBL" id="MBK1882113.1"/>
    </source>
</evidence>
<organism evidence="2 3">
    <name type="scientific">Luteolibacter pohnpeiensis</name>
    <dbReference type="NCBI Taxonomy" id="454153"/>
    <lineage>
        <taxon>Bacteria</taxon>
        <taxon>Pseudomonadati</taxon>
        <taxon>Verrucomicrobiota</taxon>
        <taxon>Verrucomicrobiia</taxon>
        <taxon>Verrucomicrobiales</taxon>
        <taxon>Verrucomicrobiaceae</taxon>
        <taxon>Luteolibacter</taxon>
    </lineage>
</organism>
<evidence type="ECO:0000259" key="1">
    <source>
        <dbReference type="Pfam" id="PF04536"/>
    </source>
</evidence>
<protein>
    <submittedName>
        <fullName evidence="2">TPM domain-containing protein</fullName>
    </submittedName>
</protein>
<feature type="domain" description="TPM" evidence="1">
    <location>
        <begin position="67"/>
        <end position="189"/>
    </location>
</feature>
<proteinExistence type="predicted"/>
<name>A0A934VVT3_9BACT</name>
<dbReference type="Gene3D" id="3.10.310.50">
    <property type="match status" value="1"/>
</dbReference>
<gene>
    <name evidence="2" type="ORF">JIN85_06795</name>
</gene>
<sequence>MSVPPPKKEKKYRARSMAAGAVFCPSCGYRLKDRDRDHETGCCPACGFSGQDTMSLFPYLPPLLEQVTDTANLFSAADVKLIEKEIKRFQRAFPQFHWRVATANLNEHESPSLFAFWLLNVSGLGSDERMENRPWTILLVILRDGSVALAPGYAAEIWLAADRWGKLLAELNRDVRRRNYGPGVRDFIARGALLMGKAWTSANRIVQRKSKRPSFLS</sequence>
<comment type="caution">
    <text evidence="2">The sequence shown here is derived from an EMBL/GenBank/DDBJ whole genome shotgun (WGS) entry which is preliminary data.</text>
</comment>
<dbReference type="AlphaFoldDB" id="A0A934VVT3"/>
<dbReference type="InterPro" id="IPR007621">
    <property type="entry name" value="TPM_dom"/>
</dbReference>